<organism evidence="1 2">
    <name type="scientific">Panagrolaimus sp. PS1159</name>
    <dbReference type="NCBI Taxonomy" id="55785"/>
    <lineage>
        <taxon>Eukaryota</taxon>
        <taxon>Metazoa</taxon>
        <taxon>Ecdysozoa</taxon>
        <taxon>Nematoda</taxon>
        <taxon>Chromadorea</taxon>
        <taxon>Rhabditida</taxon>
        <taxon>Tylenchina</taxon>
        <taxon>Panagrolaimomorpha</taxon>
        <taxon>Panagrolaimoidea</taxon>
        <taxon>Panagrolaimidae</taxon>
        <taxon>Panagrolaimus</taxon>
    </lineage>
</organism>
<dbReference type="WBParaSite" id="PS1159_v2.g22181.t1">
    <property type="protein sequence ID" value="PS1159_v2.g22181.t1"/>
    <property type="gene ID" value="PS1159_v2.g22181"/>
</dbReference>
<dbReference type="Proteomes" id="UP000887580">
    <property type="component" value="Unplaced"/>
</dbReference>
<reference evidence="2" key="1">
    <citation type="submission" date="2022-11" db="UniProtKB">
        <authorList>
            <consortium name="WormBaseParasite"/>
        </authorList>
    </citation>
    <scope>IDENTIFICATION</scope>
</reference>
<evidence type="ECO:0000313" key="2">
    <source>
        <dbReference type="WBParaSite" id="PS1159_v2.g22181.t1"/>
    </source>
</evidence>
<evidence type="ECO:0000313" key="1">
    <source>
        <dbReference type="Proteomes" id="UP000887580"/>
    </source>
</evidence>
<proteinExistence type="predicted"/>
<sequence>MFSRIEMKMTIFITTMMLATLLPKISGLNFNINENEELCNSQMKDLSICKLRTLLDQAVREMNEIMMSYSELNGFYSKLNEHAPSTAASSLNTGKEKRKSAFVRFGKRSNEATSPDHYYN</sequence>
<accession>A0AC35G073</accession>
<protein>
    <submittedName>
        <fullName evidence="2">Uncharacterized protein</fullName>
    </submittedName>
</protein>
<name>A0AC35G073_9BILA</name>